<comment type="similarity">
    <text evidence="1">Belongs to the QWRF family.</text>
</comment>
<dbReference type="GO" id="GO:0051225">
    <property type="term" value="P:spindle assembly"/>
    <property type="evidence" value="ECO:0007669"/>
    <property type="project" value="TreeGrafter"/>
</dbReference>
<dbReference type="InterPro" id="IPR007573">
    <property type="entry name" value="QWRF"/>
</dbReference>
<feature type="compositionally biased region" description="Basic and acidic residues" evidence="2">
    <location>
        <begin position="347"/>
        <end position="357"/>
    </location>
</feature>
<keyword evidence="4" id="KW-1185">Reference proteome</keyword>
<dbReference type="Pfam" id="PF04484">
    <property type="entry name" value="QWRF"/>
    <property type="match status" value="1"/>
</dbReference>
<reference evidence="3" key="1">
    <citation type="journal article" date="2023" name="Nat. Commun.">
        <title>Diploid and tetraploid genomes of Acorus and the evolution of monocots.</title>
        <authorList>
            <person name="Ma L."/>
            <person name="Liu K.W."/>
            <person name="Li Z."/>
            <person name="Hsiao Y.Y."/>
            <person name="Qi Y."/>
            <person name="Fu T."/>
            <person name="Tang G.D."/>
            <person name="Zhang D."/>
            <person name="Sun W.H."/>
            <person name="Liu D.K."/>
            <person name="Li Y."/>
            <person name="Chen G.Z."/>
            <person name="Liu X.D."/>
            <person name="Liao X.Y."/>
            <person name="Jiang Y.T."/>
            <person name="Yu X."/>
            <person name="Hao Y."/>
            <person name="Huang J."/>
            <person name="Zhao X.W."/>
            <person name="Ke S."/>
            <person name="Chen Y.Y."/>
            <person name="Wu W.L."/>
            <person name="Hsu J.L."/>
            <person name="Lin Y.F."/>
            <person name="Huang M.D."/>
            <person name="Li C.Y."/>
            <person name="Huang L."/>
            <person name="Wang Z.W."/>
            <person name="Zhao X."/>
            <person name="Zhong W.Y."/>
            <person name="Peng D.H."/>
            <person name="Ahmad S."/>
            <person name="Lan S."/>
            <person name="Zhang J.S."/>
            <person name="Tsai W.C."/>
            <person name="Van de Peer Y."/>
            <person name="Liu Z.J."/>
        </authorList>
    </citation>
    <scope>NUCLEOTIDE SEQUENCE</scope>
    <source>
        <strain evidence="3">SCP</strain>
    </source>
</reference>
<sequence length="566" mass="60937">MNQHTSASTPAPARRPRVKVVSSRFMTPVAPPPLSHQPRHPLTSPKCSFSRQPDHSKRSLSVPRSHQSETTQHFTDENGGGHAVAGAQEKKRAVRPLFRDITDHHHLPPSDDECHPPKPPPTDSRLLHGREKSARNFRPGTPMVSVSTTSRSSVATQRPQTQRRPAATAALQLVRSSGMAAGRKPVQEDDASHPLSSSGSNCGSGVSDGLTEDDDACSISNHGGGGDAGGGGFCDSPPIPNVQGGGGGKGGRSVSELRSSMPEADVLLTMSTRSAARPNLTSGDPIPASRRSLNATLMSCHQSYDPSNTGRIALPKPPSTASRHQPGSIRASMLCLPPHPSNAKVGTESRRGVKASTHQEDIHSLRMLYNRHLQWKFANTKAEAAMRAQKIAAEKSLYGMCVRISGLQNSVTAKRSELEQLKNKKNLYTILETQMAYLDEWSILEEDYTSSISGLIKALRDAIIRLPVTGDVRVDPSEIDLILKSATNIMDALASNVGSCLPKAGGVDNVFSGLARVVSDERAAIEECRDLLSQVQKLQLEECSLRSELVQLHRRTEMGICDPLIG</sequence>
<evidence type="ECO:0000313" key="3">
    <source>
        <dbReference type="EMBL" id="KAK1274430.1"/>
    </source>
</evidence>
<reference evidence="3" key="2">
    <citation type="submission" date="2023-06" db="EMBL/GenBank/DDBJ databases">
        <authorList>
            <person name="Ma L."/>
            <person name="Liu K.-W."/>
            <person name="Li Z."/>
            <person name="Hsiao Y.-Y."/>
            <person name="Qi Y."/>
            <person name="Fu T."/>
            <person name="Tang G."/>
            <person name="Zhang D."/>
            <person name="Sun W.-H."/>
            <person name="Liu D.-K."/>
            <person name="Li Y."/>
            <person name="Chen G.-Z."/>
            <person name="Liu X.-D."/>
            <person name="Liao X.-Y."/>
            <person name="Jiang Y.-T."/>
            <person name="Yu X."/>
            <person name="Hao Y."/>
            <person name="Huang J."/>
            <person name="Zhao X.-W."/>
            <person name="Ke S."/>
            <person name="Chen Y.-Y."/>
            <person name="Wu W.-L."/>
            <person name="Hsu J.-L."/>
            <person name="Lin Y.-F."/>
            <person name="Huang M.-D."/>
            <person name="Li C.-Y."/>
            <person name="Huang L."/>
            <person name="Wang Z.-W."/>
            <person name="Zhao X."/>
            <person name="Zhong W.-Y."/>
            <person name="Peng D.-H."/>
            <person name="Ahmad S."/>
            <person name="Lan S."/>
            <person name="Zhang J.-S."/>
            <person name="Tsai W.-C."/>
            <person name="Van De Peer Y."/>
            <person name="Liu Z.-J."/>
        </authorList>
    </citation>
    <scope>NUCLEOTIDE SEQUENCE</scope>
    <source>
        <strain evidence="3">SCP</strain>
        <tissue evidence="3">Leaves</tissue>
    </source>
</reference>
<feature type="region of interest" description="Disordered" evidence="2">
    <location>
        <begin position="307"/>
        <end position="326"/>
    </location>
</feature>
<feature type="region of interest" description="Disordered" evidence="2">
    <location>
        <begin position="1"/>
        <end position="207"/>
    </location>
</feature>
<feature type="compositionally biased region" description="Basic and acidic residues" evidence="2">
    <location>
        <begin position="125"/>
        <end position="134"/>
    </location>
</feature>
<feature type="compositionally biased region" description="Low complexity" evidence="2">
    <location>
        <begin position="144"/>
        <end position="156"/>
    </location>
</feature>
<organism evidence="3 4">
    <name type="scientific">Acorus gramineus</name>
    <name type="common">Dwarf sweet flag</name>
    <dbReference type="NCBI Taxonomy" id="55184"/>
    <lineage>
        <taxon>Eukaryota</taxon>
        <taxon>Viridiplantae</taxon>
        <taxon>Streptophyta</taxon>
        <taxon>Embryophyta</taxon>
        <taxon>Tracheophyta</taxon>
        <taxon>Spermatophyta</taxon>
        <taxon>Magnoliopsida</taxon>
        <taxon>Liliopsida</taxon>
        <taxon>Acoraceae</taxon>
        <taxon>Acorus</taxon>
    </lineage>
</organism>
<gene>
    <name evidence="3" type="ORF">QJS04_geneDACA007907</name>
</gene>
<dbReference type="GO" id="GO:0005737">
    <property type="term" value="C:cytoplasm"/>
    <property type="evidence" value="ECO:0007669"/>
    <property type="project" value="TreeGrafter"/>
</dbReference>
<dbReference type="Proteomes" id="UP001179952">
    <property type="component" value="Unassembled WGS sequence"/>
</dbReference>
<evidence type="ECO:0000256" key="2">
    <source>
        <dbReference type="SAM" id="MobiDB-lite"/>
    </source>
</evidence>
<protein>
    <submittedName>
        <fullName evidence="3">Uncharacterized protein</fullName>
    </submittedName>
</protein>
<proteinExistence type="inferred from homology"/>
<dbReference type="EMBL" id="JAUJYN010000004">
    <property type="protein sequence ID" value="KAK1274430.1"/>
    <property type="molecule type" value="Genomic_DNA"/>
</dbReference>
<accession>A0AAV9BDA0</accession>
<dbReference type="GO" id="GO:0005880">
    <property type="term" value="C:nuclear microtubule"/>
    <property type="evidence" value="ECO:0007669"/>
    <property type="project" value="TreeGrafter"/>
</dbReference>
<dbReference type="PANTHER" id="PTHR31807:SF6">
    <property type="entry name" value="PROTEIN ENDOSPERM DEFECTIVE 1-RELATED"/>
    <property type="match status" value="1"/>
</dbReference>
<evidence type="ECO:0000256" key="1">
    <source>
        <dbReference type="ARBA" id="ARBA00010016"/>
    </source>
</evidence>
<feature type="compositionally biased region" description="Low complexity" evidence="2">
    <location>
        <begin position="193"/>
        <end position="207"/>
    </location>
</feature>
<name>A0AAV9BDA0_ACOGR</name>
<feature type="region of interest" description="Disordered" evidence="2">
    <location>
        <begin position="228"/>
        <end position="258"/>
    </location>
</feature>
<feature type="compositionally biased region" description="Polar residues" evidence="2">
    <location>
        <begin position="62"/>
        <end position="73"/>
    </location>
</feature>
<dbReference type="GO" id="GO:0008017">
    <property type="term" value="F:microtubule binding"/>
    <property type="evidence" value="ECO:0007669"/>
    <property type="project" value="TreeGrafter"/>
</dbReference>
<evidence type="ECO:0000313" key="4">
    <source>
        <dbReference type="Proteomes" id="UP001179952"/>
    </source>
</evidence>
<comment type="caution">
    <text evidence="3">The sequence shown here is derived from an EMBL/GenBank/DDBJ whole genome shotgun (WGS) entry which is preliminary data.</text>
</comment>
<feature type="compositionally biased region" description="Basic and acidic residues" evidence="2">
    <location>
        <begin position="97"/>
        <end position="116"/>
    </location>
</feature>
<dbReference type="AlphaFoldDB" id="A0AAV9BDA0"/>
<dbReference type="PANTHER" id="PTHR31807">
    <property type="entry name" value="AUGMIN FAMILY MEMBER"/>
    <property type="match status" value="1"/>
</dbReference>
<feature type="region of interest" description="Disordered" evidence="2">
    <location>
        <begin position="335"/>
        <end position="357"/>
    </location>
</feature>